<dbReference type="InterPro" id="IPR052637">
    <property type="entry name" value="KLHDC3-like"/>
</dbReference>
<dbReference type="Gene3D" id="2.120.10.80">
    <property type="entry name" value="Kelch-type beta propeller"/>
    <property type="match status" value="2"/>
</dbReference>
<protein>
    <recommendedName>
        <fullName evidence="4">Kelch domain-containing protein 3</fullName>
    </recommendedName>
</protein>
<comment type="caution">
    <text evidence="2">The sequence shown here is derived from an EMBL/GenBank/DDBJ whole genome shotgun (WGS) entry which is preliminary data.</text>
</comment>
<dbReference type="PANTHER" id="PTHR46461:SF1">
    <property type="entry name" value="KELCH DOMAIN-CONTAINING PROTEIN 3"/>
    <property type="match status" value="1"/>
</dbReference>
<evidence type="ECO:0000313" key="2">
    <source>
        <dbReference type="EMBL" id="KAG9338070.1"/>
    </source>
</evidence>
<gene>
    <name evidence="2" type="ORF">JZ751_027146</name>
</gene>
<dbReference type="InterPro" id="IPR015915">
    <property type="entry name" value="Kelch-typ_b-propeller"/>
</dbReference>
<evidence type="ECO:0000256" key="1">
    <source>
        <dbReference type="ARBA" id="ARBA00022441"/>
    </source>
</evidence>
<dbReference type="SUPFAM" id="SSF117281">
    <property type="entry name" value="Kelch motif"/>
    <property type="match status" value="1"/>
</dbReference>
<dbReference type="Pfam" id="PF24681">
    <property type="entry name" value="Kelch_KLHDC2_KLHL20_DRC7"/>
    <property type="match status" value="2"/>
</dbReference>
<keyword evidence="1" id="KW-0880">Kelch repeat</keyword>
<reference evidence="2" key="1">
    <citation type="thesis" date="2021" institute="BYU ScholarsArchive" country="Provo, UT, USA">
        <title>Applications of and Algorithms for Genome Assembly and Genomic Analyses with an Emphasis on Marine Teleosts.</title>
        <authorList>
            <person name="Pickett B.D."/>
        </authorList>
    </citation>
    <scope>NUCLEOTIDE SEQUENCE</scope>
    <source>
        <strain evidence="2">HI-2016</strain>
    </source>
</reference>
<name>A0A8T2NFJ8_9TELE</name>
<dbReference type="PANTHER" id="PTHR46461">
    <property type="entry name" value="KELCH DOMAIN-CONTAINING PROTEIN 3"/>
    <property type="match status" value="1"/>
</dbReference>
<dbReference type="EMBL" id="JAFBMS010000074">
    <property type="protein sequence ID" value="KAG9338070.1"/>
    <property type="molecule type" value="Genomic_DNA"/>
</dbReference>
<organism evidence="2 3">
    <name type="scientific">Albula glossodonta</name>
    <name type="common">roundjaw bonefish</name>
    <dbReference type="NCBI Taxonomy" id="121402"/>
    <lineage>
        <taxon>Eukaryota</taxon>
        <taxon>Metazoa</taxon>
        <taxon>Chordata</taxon>
        <taxon>Craniata</taxon>
        <taxon>Vertebrata</taxon>
        <taxon>Euteleostomi</taxon>
        <taxon>Actinopterygii</taxon>
        <taxon>Neopterygii</taxon>
        <taxon>Teleostei</taxon>
        <taxon>Albuliformes</taxon>
        <taxon>Albulidae</taxon>
        <taxon>Albula</taxon>
    </lineage>
</organism>
<evidence type="ECO:0000313" key="3">
    <source>
        <dbReference type="Proteomes" id="UP000824540"/>
    </source>
</evidence>
<sequence length="483" mass="53974">MSRWTVHLEGGPRRVNHAAVAVGHRVYSFGGYCSGEDYETLRQIDVHVFNAVSLCWMKLPPVRTSGREHAREVPYMRYGHTAVLLDDTVYIWGGRNDTEGACNVLYAFDVGSHRWSTPAVSGTIPGARDGHSACVLGKTMYIFGGYEQLGTPARWRDFHSATIIGTKMFVFGGRADRFGPFHSNNEIYCNKIQVFDTQTNCWLDCPSTQLLPEGRRSHSAFAFNGELYIFGGYNARLDRHYNDLWKFNPESFSWQKVDPKGKGPCPRRRQCCCMVGDKIILFGGTRVSSSLASLIGRTVRMFLLMSSLSIHRPPHVAMNGEAGVGNRAISRATGSKPERDRSACWDRQLAVGRLCPELPPALFLTRSPGETGAVWQYPLSCDRSAVENPIILCGGPLSSHTLPQQLIRYCVLDGLRAVSHSTAAVVALAWPTSHWLTSVRRLYTLPSLGPIVRLFGTIKLFACYVWLESDVCTFWKNRFLIQP</sequence>
<dbReference type="SMART" id="SM00612">
    <property type="entry name" value="Kelch"/>
    <property type="match status" value="3"/>
</dbReference>
<dbReference type="GO" id="GO:0003682">
    <property type="term" value="F:chromatin binding"/>
    <property type="evidence" value="ECO:0007669"/>
    <property type="project" value="InterPro"/>
</dbReference>
<dbReference type="GO" id="GO:0005737">
    <property type="term" value="C:cytoplasm"/>
    <property type="evidence" value="ECO:0007669"/>
    <property type="project" value="TreeGrafter"/>
</dbReference>
<keyword evidence="3" id="KW-1185">Reference proteome</keyword>
<proteinExistence type="predicted"/>
<dbReference type="InterPro" id="IPR006652">
    <property type="entry name" value="Kelch_1"/>
</dbReference>
<evidence type="ECO:0008006" key="4">
    <source>
        <dbReference type="Google" id="ProtNLM"/>
    </source>
</evidence>
<dbReference type="FunFam" id="2.120.10.80:FF:000016">
    <property type="entry name" value="Kelch domain-containing protein 3"/>
    <property type="match status" value="1"/>
</dbReference>
<dbReference type="AlphaFoldDB" id="A0A8T2NFJ8"/>
<dbReference type="OrthoDB" id="432528at2759"/>
<dbReference type="Proteomes" id="UP000824540">
    <property type="component" value="Unassembled WGS sequence"/>
</dbReference>
<accession>A0A8T2NFJ8</accession>